<keyword evidence="1" id="KW-1133">Transmembrane helix</keyword>
<name>A0A6A6GSF3_VIRVR</name>
<dbReference type="AlphaFoldDB" id="A0A6A6GSF3"/>
<proteinExistence type="predicted"/>
<keyword evidence="1" id="KW-0812">Transmembrane</keyword>
<dbReference type="Proteomes" id="UP000800092">
    <property type="component" value="Unassembled WGS sequence"/>
</dbReference>
<protein>
    <submittedName>
        <fullName evidence="2">Uncharacterized protein</fullName>
    </submittedName>
</protein>
<accession>A0A6A6GSF3</accession>
<dbReference type="EMBL" id="ML991900">
    <property type="protein sequence ID" value="KAF2228675.1"/>
    <property type="molecule type" value="Genomic_DNA"/>
</dbReference>
<gene>
    <name evidence="2" type="ORF">EV356DRAFT_55070</name>
</gene>
<organism evidence="2 3">
    <name type="scientific">Viridothelium virens</name>
    <name type="common">Speckled blister lichen</name>
    <name type="synonym">Trypethelium virens</name>
    <dbReference type="NCBI Taxonomy" id="1048519"/>
    <lineage>
        <taxon>Eukaryota</taxon>
        <taxon>Fungi</taxon>
        <taxon>Dikarya</taxon>
        <taxon>Ascomycota</taxon>
        <taxon>Pezizomycotina</taxon>
        <taxon>Dothideomycetes</taxon>
        <taxon>Dothideomycetes incertae sedis</taxon>
        <taxon>Trypetheliales</taxon>
        <taxon>Trypetheliaceae</taxon>
        <taxon>Viridothelium</taxon>
    </lineage>
</organism>
<feature type="transmembrane region" description="Helical" evidence="1">
    <location>
        <begin position="42"/>
        <end position="65"/>
    </location>
</feature>
<keyword evidence="3" id="KW-1185">Reference proteome</keyword>
<sequence length="67" mass="7129">MLYMNGEDLNNTRRSDFLCTTCGMFEANAAIAGALDGGCRAVALWAGGCSELEFSLVVIVIVIGLRK</sequence>
<evidence type="ECO:0000313" key="3">
    <source>
        <dbReference type="Proteomes" id="UP000800092"/>
    </source>
</evidence>
<evidence type="ECO:0000313" key="2">
    <source>
        <dbReference type="EMBL" id="KAF2228675.1"/>
    </source>
</evidence>
<reference evidence="2" key="1">
    <citation type="journal article" date="2020" name="Stud. Mycol.">
        <title>101 Dothideomycetes genomes: a test case for predicting lifestyles and emergence of pathogens.</title>
        <authorList>
            <person name="Haridas S."/>
            <person name="Albert R."/>
            <person name="Binder M."/>
            <person name="Bloem J."/>
            <person name="Labutti K."/>
            <person name="Salamov A."/>
            <person name="Andreopoulos B."/>
            <person name="Baker S."/>
            <person name="Barry K."/>
            <person name="Bills G."/>
            <person name="Bluhm B."/>
            <person name="Cannon C."/>
            <person name="Castanera R."/>
            <person name="Culley D."/>
            <person name="Daum C."/>
            <person name="Ezra D."/>
            <person name="Gonzalez J."/>
            <person name="Henrissat B."/>
            <person name="Kuo A."/>
            <person name="Liang C."/>
            <person name="Lipzen A."/>
            <person name="Lutzoni F."/>
            <person name="Magnuson J."/>
            <person name="Mondo S."/>
            <person name="Nolan M."/>
            <person name="Ohm R."/>
            <person name="Pangilinan J."/>
            <person name="Park H.-J."/>
            <person name="Ramirez L."/>
            <person name="Alfaro M."/>
            <person name="Sun H."/>
            <person name="Tritt A."/>
            <person name="Yoshinaga Y."/>
            <person name="Zwiers L.-H."/>
            <person name="Turgeon B."/>
            <person name="Goodwin S."/>
            <person name="Spatafora J."/>
            <person name="Crous P."/>
            <person name="Grigoriev I."/>
        </authorList>
    </citation>
    <scope>NUCLEOTIDE SEQUENCE</scope>
    <source>
        <strain evidence="2">Tuck. ex Michener</strain>
    </source>
</reference>
<keyword evidence="1" id="KW-0472">Membrane</keyword>
<evidence type="ECO:0000256" key="1">
    <source>
        <dbReference type="SAM" id="Phobius"/>
    </source>
</evidence>